<organism evidence="13">
    <name type="scientific">uncultured Desulfobacterium sp</name>
    <dbReference type="NCBI Taxonomy" id="201089"/>
    <lineage>
        <taxon>Bacteria</taxon>
        <taxon>Pseudomonadati</taxon>
        <taxon>Thermodesulfobacteriota</taxon>
        <taxon>Desulfobacteria</taxon>
        <taxon>Desulfobacterales</taxon>
        <taxon>Desulfobacteriaceae</taxon>
        <taxon>Desulfobacterium</taxon>
        <taxon>environmental samples</taxon>
    </lineage>
</organism>
<evidence type="ECO:0000256" key="1">
    <source>
        <dbReference type="ARBA" id="ARBA00022448"/>
    </source>
</evidence>
<keyword evidence="1 12" id="KW-0813">Transport</keyword>
<evidence type="ECO:0000256" key="10">
    <source>
        <dbReference type="ARBA" id="ARBA00025614"/>
    </source>
</evidence>
<reference evidence="13" key="1">
    <citation type="journal article" date="2011" name="Environ. Microbiol.">
        <title>Genomic insights into the metabolic potential of the polycyclic aromatic hydrocarbon degrading sulfate-reducing Deltaproteobacterium N47.</title>
        <authorList>
            <person name="Bergmann F."/>
            <person name="Selesi D."/>
            <person name="Weinmaier T."/>
            <person name="Tischler P."/>
            <person name="Rattei T."/>
            <person name="Meckenstock R.U."/>
        </authorList>
    </citation>
    <scope>NUCLEOTIDE SEQUENCE</scope>
</reference>
<keyword evidence="7" id="KW-0472">Membrane</keyword>
<evidence type="ECO:0000256" key="8">
    <source>
        <dbReference type="ARBA" id="ARBA00023310"/>
    </source>
</evidence>
<accession>E1YBU2</accession>
<evidence type="ECO:0000256" key="11">
    <source>
        <dbReference type="ARBA" id="ARBA00037847"/>
    </source>
</evidence>
<evidence type="ECO:0000256" key="2">
    <source>
        <dbReference type="ARBA" id="ARBA00022547"/>
    </source>
</evidence>
<comment type="subcellular location">
    <subcellularLocation>
        <location evidence="11">Endomembrane system</location>
        <topology evidence="11">Single-pass membrane protein</topology>
    </subcellularLocation>
</comment>
<keyword evidence="2 12" id="KW-0138">CF(0)</keyword>
<dbReference type="InterPro" id="IPR002146">
    <property type="entry name" value="ATP_synth_b/b'su_bac/chlpt"/>
</dbReference>
<proteinExistence type="inferred from homology"/>
<evidence type="ECO:0000256" key="12">
    <source>
        <dbReference type="RuleBase" id="RU003848"/>
    </source>
</evidence>
<dbReference type="GO" id="GO:0012505">
    <property type="term" value="C:endomembrane system"/>
    <property type="evidence" value="ECO:0007669"/>
    <property type="project" value="UniProtKB-SubCell"/>
</dbReference>
<comment type="function">
    <text evidence="9">F(1)F(0) ATP synthase produces ATP from ADP in the presence of a proton or sodium gradient. F-type ATPases consist of two structural domains, F(1) containing the extramembraneous catalytic core and F(0) containing the membrane proton channel, linked together by a central stalk and a peripheral stalk. During catalysis, ATP synthesis in the catalytic domain of F(1) is coupled via a rotary mechanism of the central stalk subunits to proton translocation.</text>
</comment>
<keyword evidence="4 12" id="KW-0375">Hydrogen ion transport</keyword>
<evidence type="ECO:0000256" key="7">
    <source>
        <dbReference type="ARBA" id="ARBA00023136"/>
    </source>
</evidence>
<evidence type="ECO:0000256" key="3">
    <source>
        <dbReference type="ARBA" id="ARBA00022692"/>
    </source>
</evidence>
<comment type="similarity">
    <text evidence="12">Belongs to the ATPase B chain family.</text>
</comment>
<keyword evidence="6 12" id="KW-0406">Ion transport</keyword>
<comment type="function">
    <text evidence="10">Component of the F(0) channel, it forms part of the peripheral stalk, linking F(1) to F(0). The b'-subunit is a diverged and duplicated form of b found in plants and photosynthetic bacteria.</text>
</comment>
<keyword evidence="3 12" id="KW-0812">Transmembrane</keyword>
<evidence type="ECO:0000313" key="13">
    <source>
        <dbReference type="EMBL" id="CBX28036.1"/>
    </source>
</evidence>
<dbReference type="GO" id="GO:0045259">
    <property type="term" value="C:proton-transporting ATP synthase complex"/>
    <property type="evidence" value="ECO:0007669"/>
    <property type="project" value="UniProtKB-KW"/>
</dbReference>
<evidence type="ECO:0000256" key="5">
    <source>
        <dbReference type="ARBA" id="ARBA00022989"/>
    </source>
</evidence>
<evidence type="ECO:0008006" key="14">
    <source>
        <dbReference type="Google" id="ProtNLM"/>
    </source>
</evidence>
<evidence type="ECO:0000256" key="4">
    <source>
        <dbReference type="ARBA" id="ARBA00022781"/>
    </source>
</evidence>
<dbReference type="GO" id="GO:0015986">
    <property type="term" value="P:proton motive force-driven ATP synthesis"/>
    <property type="evidence" value="ECO:0007669"/>
    <property type="project" value="InterPro"/>
</dbReference>
<evidence type="ECO:0000256" key="9">
    <source>
        <dbReference type="ARBA" id="ARBA00025198"/>
    </source>
</evidence>
<dbReference type="AlphaFoldDB" id="E1YBU2"/>
<dbReference type="GO" id="GO:0015078">
    <property type="term" value="F:proton transmembrane transporter activity"/>
    <property type="evidence" value="ECO:0007669"/>
    <property type="project" value="InterPro"/>
</dbReference>
<dbReference type="EMBL" id="FR695868">
    <property type="protein sequence ID" value="CBX28036.1"/>
    <property type="molecule type" value="Genomic_DNA"/>
</dbReference>
<protein>
    <recommendedName>
        <fullName evidence="14">ATPase subunit I</fullName>
    </recommendedName>
</protein>
<name>E1YBU2_9BACT</name>
<gene>
    <name evidence="13" type="ORF">N47_G33600</name>
</gene>
<sequence length="163" mass="18902">MKNIPDSVLLFANFLILLLLFIKYAAGPLIDFLKGRKKKNSEEFADLEMKRKTILGEINDINKALNQKQSDMESTREHLIKQAEKKLFDNIKEAENESNMILGRVKHNTENRIIQEKEKLYKEIRSEILPESKAKTYGKVSADKSDYNNVMIDETSKSLEKTH</sequence>
<dbReference type="Pfam" id="PF00430">
    <property type="entry name" value="ATP-synt_B"/>
    <property type="match status" value="1"/>
</dbReference>
<evidence type="ECO:0000256" key="6">
    <source>
        <dbReference type="ARBA" id="ARBA00023065"/>
    </source>
</evidence>
<keyword evidence="5" id="KW-1133">Transmembrane helix</keyword>
<keyword evidence="8" id="KW-0066">ATP synthesis</keyword>